<evidence type="ECO:0000256" key="1">
    <source>
        <dbReference type="SAM" id="MobiDB-lite"/>
    </source>
</evidence>
<organism evidence="2 3">
    <name type="scientific">Eumeta variegata</name>
    <name type="common">Bagworm moth</name>
    <name type="synonym">Eumeta japonica</name>
    <dbReference type="NCBI Taxonomy" id="151549"/>
    <lineage>
        <taxon>Eukaryota</taxon>
        <taxon>Metazoa</taxon>
        <taxon>Ecdysozoa</taxon>
        <taxon>Arthropoda</taxon>
        <taxon>Hexapoda</taxon>
        <taxon>Insecta</taxon>
        <taxon>Pterygota</taxon>
        <taxon>Neoptera</taxon>
        <taxon>Endopterygota</taxon>
        <taxon>Lepidoptera</taxon>
        <taxon>Glossata</taxon>
        <taxon>Ditrysia</taxon>
        <taxon>Tineoidea</taxon>
        <taxon>Psychidae</taxon>
        <taxon>Oiketicinae</taxon>
        <taxon>Eumeta</taxon>
    </lineage>
</organism>
<gene>
    <name evidence="2" type="ORF">EVAR_36876_1</name>
</gene>
<dbReference type="Proteomes" id="UP000299102">
    <property type="component" value="Unassembled WGS sequence"/>
</dbReference>
<dbReference type="EMBL" id="BGZK01000637">
    <property type="protein sequence ID" value="GBP53993.1"/>
    <property type="molecule type" value="Genomic_DNA"/>
</dbReference>
<proteinExistence type="predicted"/>
<feature type="region of interest" description="Disordered" evidence="1">
    <location>
        <begin position="25"/>
        <end position="53"/>
    </location>
</feature>
<dbReference type="AlphaFoldDB" id="A0A4C1WSP7"/>
<comment type="caution">
    <text evidence="2">The sequence shown here is derived from an EMBL/GenBank/DDBJ whole genome shotgun (WGS) entry which is preliminary data.</text>
</comment>
<evidence type="ECO:0000313" key="3">
    <source>
        <dbReference type="Proteomes" id="UP000299102"/>
    </source>
</evidence>
<name>A0A4C1WSP7_EUMVA</name>
<evidence type="ECO:0000313" key="2">
    <source>
        <dbReference type="EMBL" id="GBP53993.1"/>
    </source>
</evidence>
<keyword evidence="3" id="KW-1185">Reference proteome</keyword>
<protein>
    <submittedName>
        <fullName evidence="2">Uncharacterized protein</fullName>
    </submittedName>
</protein>
<reference evidence="2 3" key="1">
    <citation type="journal article" date="2019" name="Commun. Biol.">
        <title>The bagworm genome reveals a unique fibroin gene that provides high tensile strength.</title>
        <authorList>
            <person name="Kono N."/>
            <person name="Nakamura H."/>
            <person name="Ohtoshi R."/>
            <person name="Tomita M."/>
            <person name="Numata K."/>
            <person name="Arakawa K."/>
        </authorList>
    </citation>
    <scope>NUCLEOTIDE SEQUENCE [LARGE SCALE GENOMIC DNA]</scope>
</reference>
<sequence>MKCRTAGAVSRRTYGTTTAWAQPARGRWAQANPNSRRTTGRIPNLRPRGSAHKADVKATTLFTLYYHWMRAPAQIPSQFTPPRGSRLSEAFYR</sequence>
<accession>A0A4C1WSP7</accession>